<keyword evidence="1" id="KW-0472">Membrane</keyword>
<dbReference type="Proteomes" id="UP000664167">
    <property type="component" value="Unassembled WGS sequence"/>
</dbReference>
<sequence length="82" mass="8985">MAYLQIALGLTEFLCAGAAYWQMCGRRDPLLIPLVVIVIAAGVVVPRLFSLGHPTWFSLSLQALAVIALLLIAVTARRRHRT</sequence>
<evidence type="ECO:0000313" key="2">
    <source>
        <dbReference type="EMBL" id="MBO0516785.1"/>
    </source>
</evidence>
<evidence type="ECO:0000313" key="3">
    <source>
        <dbReference type="Proteomes" id="UP000664167"/>
    </source>
</evidence>
<dbReference type="EMBL" id="JAFLRJ010000449">
    <property type="protein sequence ID" value="MBO0516785.1"/>
    <property type="molecule type" value="Genomic_DNA"/>
</dbReference>
<comment type="caution">
    <text evidence="2">The sequence shown here is derived from an EMBL/GenBank/DDBJ whole genome shotgun (WGS) entry which is preliminary data.</text>
</comment>
<accession>A0A939JLV5</accession>
<gene>
    <name evidence="2" type="ORF">J0695_34200</name>
</gene>
<dbReference type="AlphaFoldDB" id="A0A939JLV5"/>
<feature type="transmembrane region" description="Helical" evidence="1">
    <location>
        <begin position="30"/>
        <end position="49"/>
    </location>
</feature>
<name>A0A939JLV5_9ACTN</name>
<dbReference type="RefSeq" id="WP_206968659.1">
    <property type="nucleotide sequence ID" value="NZ_BAAAJJ010000020.1"/>
</dbReference>
<protein>
    <submittedName>
        <fullName evidence="2">Uncharacterized protein</fullName>
    </submittedName>
</protein>
<keyword evidence="3" id="KW-1185">Reference proteome</keyword>
<feature type="transmembrane region" description="Helical" evidence="1">
    <location>
        <begin position="55"/>
        <end position="76"/>
    </location>
</feature>
<reference evidence="2" key="1">
    <citation type="submission" date="2021-03" db="EMBL/GenBank/DDBJ databases">
        <title>Streptomyces poriferae sp. nov., a novel marine sponge-derived Actinobacteria species with anti-MRSA activity.</title>
        <authorList>
            <person name="Sandoval-Powers M."/>
            <person name="Kralova S."/>
            <person name="Nguyen G.-S."/>
            <person name="Fawwal D."/>
            <person name="Degnes K."/>
            <person name="Klinkenberg G."/>
            <person name="Sletta H."/>
            <person name="Wentzel A."/>
            <person name="Liles M.R."/>
        </authorList>
    </citation>
    <scope>NUCLEOTIDE SEQUENCE</scope>
    <source>
        <strain evidence="2">DSM 41794</strain>
    </source>
</reference>
<organism evidence="2 3">
    <name type="scientific">Streptomyces beijiangensis</name>
    <dbReference type="NCBI Taxonomy" id="163361"/>
    <lineage>
        <taxon>Bacteria</taxon>
        <taxon>Bacillati</taxon>
        <taxon>Actinomycetota</taxon>
        <taxon>Actinomycetes</taxon>
        <taxon>Kitasatosporales</taxon>
        <taxon>Streptomycetaceae</taxon>
        <taxon>Streptomyces</taxon>
    </lineage>
</organism>
<keyword evidence="1" id="KW-0812">Transmembrane</keyword>
<proteinExistence type="predicted"/>
<keyword evidence="1" id="KW-1133">Transmembrane helix</keyword>
<evidence type="ECO:0000256" key="1">
    <source>
        <dbReference type="SAM" id="Phobius"/>
    </source>
</evidence>